<feature type="compositionally biased region" description="Polar residues" evidence="1">
    <location>
        <begin position="328"/>
        <end position="353"/>
    </location>
</feature>
<name>A0A8I6RCP4_CIMLE</name>
<dbReference type="KEGG" id="clec:106663342"/>
<organism evidence="3 4">
    <name type="scientific">Cimex lectularius</name>
    <name type="common">Bed bug</name>
    <name type="synonym">Acanthia lectularia</name>
    <dbReference type="NCBI Taxonomy" id="79782"/>
    <lineage>
        <taxon>Eukaryota</taxon>
        <taxon>Metazoa</taxon>
        <taxon>Ecdysozoa</taxon>
        <taxon>Arthropoda</taxon>
        <taxon>Hexapoda</taxon>
        <taxon>Insecta</taxon>
        <taxon>Pterygota</taxon>
        <taxon>Neoptera</taxon>
        <taxon>Paraneoptera</taxon>
        <taxon>Hemiptera</taxon>
        <taxon>Heteroptera</taxon>
        <taxon>Panheteroptera</taxon>
        <taxon>Cimicomorpha</taxon>
        <taxon>Cimicidae</taxon>
        <taxon>Cimex</taxon>
    </lineage>
</organism>
<feature type="region of interest" description="Disordered" evidence="1">
    <location>
        <begin position="757"/>
        <end position="786"/>
    </location>
</feature>
<feature type="compositionally biased region" description="Basic residues" evidence="1">
    <location>
        <begin position="123"/>
        <end position="132"/>
    </location>
</feature>
<evidence type="ECO:0000313" key="4">
    <source>
        <dbReference type="Proteomes" id="UP000494040"/>
    </source>
</evidence>
<accession>A0A8I6RCP4</accession>
<feature type="region of interest" description="Disordered" evidence="1">
    <location>
        <begin position="559"/>
        <end position="578"/>
    </location>
</feature>
<feature type="region of interest" description="Disordered" evidence="1">
    <location>
        <begin position="285"/>
        <end position="360"/>
    </location>
</feature>
<reference evidence="3" key="1">
    <citation type="submission" date="2022-01" db="UniProtKB">
        <authorList>
            <consortium name="EnsemblMetazoa"/>
        </authorList>
    </citation>
    <scope>IDENTIFICATION</scope>
</reference>
<dbReference type="Proteomes" id="UP000494040">
    <property type="component" value="Unassembled WGS sequence"/>
</dbReference>
<keyword evidence="2" id="KW-0472">Membrane</keyword>
<keyword evidence="2" id="KW-0812">Transmembrane</keyword>
<evidence type="ECO:0000256" key="2">
    <source>
        <dbReference type="SAM" id="Phobius"/>
    </source>
</evidence>
<feature type="transmembrane region" description="Helical" evidence="2">
    <location>
        <begin position="49"/>
        <end position="68"/>
    </location>
</feature>
<dbReference type="GeneID" id="106663342"/>
<protein>
    <submittedName>
        <fullName evidence="3">Uncharacterized protein</fullName>
    </submittedName>
</protein>
<proteinExistence type="predicted"/>
<feature type="compositionally biased region" description="Basic residues" evidence="1">
    <location>
        <begin position="385"/>
        <end position="396"/>
    </location>
</feature>
<sequence length="786" mass="89607">MYKLNSLKEKTYCSFFLSQGHGIKDFIGQAFLYIARLFAKEFSQDTADFVIRLSIFPKWIIAVLFFVIQESVCYTRFFNFCMKISESCSAGTTNEELEKKNKIMPSDHSSSNNSHSMKYQGHGSRHSSRKNKGQSASSSQQKSSSPSVDKNSPQYAALHSHIKDQKAVPKNKFGKSKKYQSRGSQSSQKNGDQTAKSSSDQQNTPAFVSKRNKQFVPVHSPIKEEKVTTKNNPPFGKSKKFHARASRLQSQKNEEQPASDKQSHSSFMERKNQRFAAFKEQKALLKNNQGGKSKAKKQNAAKSYGRRDDGSANPCSSVTGVQSHLKYQKSSSTKFVLQRSELPTKQEFSSPRISNKKKDLKQNLTVIPTVNLFTKDQKAIPKQNSYHKSKKYHGRSSRLYSKKNEEQTARRCLDRQAPPCYFTKKYRAFRSRRFRSRELEDGSVSSSSSEHNHKLTHFPDTLEEWFEHYSVAHRDELPEILSSILADSPPLVSTFEYNFGMSTSHTADGRSQPQPQYHFGQAASSRAFQSRPLSQYYFDQPFTYSTFPRGSQAQTIPQYTFGQSTPSRPFQQTTSSPQTAPQYYFETPLLYSSLLRGSQAQSVPQYNSTNTPRQACQTRSVPQCSFGLSTPSTVYQLSQPMRQYTFGQPTANRSFNQASQSRPVPQVYYFDQPFSYSAFHRGSQGQYNLTQPTANRQATQSQPVPQYYFDQTLPYTTLHRNSQTQPQIVIGPLASQQEINDYYLAYPSAYYQSQLLSEEPESYDMNPEDDEEDVDFPNLTETESIP</sequence>
<keyword evidence="2" id="KW-1133">Transmembrane helix</keyword>
<dbReference type="EnsemblMetazoa" id="XM_014388121.2">
    <property type="protein sequence ID" value="XP_014243607.1"/>
    <property type="gene ID" value="LOC106663342"/>
</dbReference>
<evidence type="ECO:0000313" key="3">
    <source>
        <dbReference type="EnsemblMetazoa" id="XP_014243607.1"/>
    </source>
</evidence>
<feature type="compositionally biased region" description="Low complexity" evidence="1">
    <location>
        <begin position="106"/>
        <end position="116"/>
    </location>
</feature>
<feature type="compositionally biased region" description="Polar residues" evidence="1">
    <location>
        <begin position="313"/>
        <end position="322"/>
    </location>
</feature>
<feature type="region of interest" description="Disordered" evidence="1">
    <location>
        <begin position="103"/>
        <end position="268"/>
    </location>
</feature>
<feature type="compositionally biased region" description="Low complexity" evidence="1">
    <location>
        <begin position="134"/>
        <end position="147"/>
    </location>
</feature>
<keyword evidence="4" id="KW-1185">Reference proteome</keyword>
<dbReference type="AlphaFoldDB" id="A0A8I6RCP4"/>
<feature type="compositionally biased region" description="Low complexity" evidence="1">
    <location>
        <begin position="563"/>
        <end position="578"/>
    </location>
</feature>
<dbReference type="RefSeq" id="XP_014243607.1">
    <property type="nucleotide sequence ID" value="XM_014388121.2"/>
</dbReference>
<evidence type="ECO:0000256" key="1">
    <source>
        <dbReference type="SAM" id="MobiDB-lite"/>
    </source>
</evidence>
<feature type="compositionally biased region" description="Polar residues" evidence="1">
    <location>
        <begin position="181"/>
        <end position="206"/>
    </location>
</feature>
<feature type="compositionally biased region" description="Acidic residues" evidence="1">
    <location>
        <begin position="758"/>
        <end position="775"/>
    </location>
</feature>
<feature type="region of interest" description="Disordered" evidence="1">
    <location>
        <begin position="381"/>
        <end position="410"/>
    </location>
</feature>